<proteinExistence type="predicted"/>
<feature type="non-terminal residue" evidence="2">
    <location>
        <position position="46"/>
    </location>
</feature>
<reference evidence="2" key="1">
    <citation type="submission" date="2020-07" db="EMBL/GenBank/DDBJ databases">
        <title>Huge and variable diversity of episymbiotic CPR bacteria and DPANN archaea in groundwater ecosystems.</title>
        <authorList>
            <person name="He C.Y."/>
            <person name="Keren R."/>
            <person name="Whittaker M."/>
            <person name="Farag I.F."/>
            <person name="Doudna J."/>
            <person name="Cate J.H.D."/>
            <person name="Banfield J.F."/>
        </authorList>
    </citation>
    <scope>NUCLEOTIDE SEQUENCE</scope>
    <source>
        <strain evidence="2">NC_groundwater_1818_Pr3_B-0.1um_66_35</strain>
    </source>
</reference>
<accession>A0A933S2Z5</accession>
<dbReference type="Proteomes" id="UP000782519">
    <property type="component" value="Unassembled WGS sequence"/>
</dbReference>
<dbReference type="EMBL" id="JACRJB010000050">
    <property type="protein sequence ID" value="MBI5131103.1"/>
    <property type="molecule type" value="Genomic_DNA"/>
</dbReference>
<comment type="caution">
    <text evidence="2">The sequence shown here is derived from an EMBL/GenBank/DDBJ whole genome shotgun (WGS) entry which is preliminary data.</text>
</comment>
<evidence type="ECO:0000313" key="1">
    <source>
        <dbReference type="EMBL" id="MBI5130543.1"/>
    </source>
</evidence>
<dbReference type="EMBL" id="JACRJB010000038">
    <property type="protein sequence ID" value="MBI5130543.1"/>
    <property type="molecule type" value="Genomic_DNA"/>
</dbReference>
<protein>
    <submittedName>
        <fullName evidence="2">IS110 family transposase</fullName>
    </submittedName>
</protein>
<organism evidence="2 3">
    <name type="scientific">Rhodopseudomonas palustris</name>
    <dbReference type="NCBI Taxonomy" id="1076"/>
    <lineage>
        <taxon>Bacteria</taxon>
        <taxon>Pseudomonadati</taxon>
        <taxon>Pseudomonadota</taxon>
        <taxon>Alphaproteobacteria</taxon>
        <taxon>Hyphomicrobiales</taxon>
        <taxon>Nitrobacteraceae</taxon>
        <taxon>Rhodopseudomonas</taxon>
    </lineage>
</organism>
<gene>
    <name evidence="1" type="ORF">HZA66_13965</name>
    <name evidence="2" type="ORF">HZA66_16810</name>
</gene>
<name>A0A933S2Z5_RHOPL</name>
<sequence>MAKLSMVCAGIDIGKFKLDAAIEGRNENLEVGNSPDGYIALAAWLR</sequence>
<evidence type="ECO:0000313" key="3">
    <source>
        <dbReference type="Proteomes" id="UP000782519"/>
    </source>
</evidence>
<evidence type="ECO:0000313" key="2">
    <source>
        <dbReference type="EMBL" id="MBI5131103.1"/>
    </source>
</evidence>
<dbReference type="AlphaFoldDB" id="A0A933S2Z5"/>